<dbReference type="InterPro" id="IPR015947">
    <property type="entry name" value="PUA-like_sf"/>
</dbReference>
<accession>A0A1F4WLF2</accession>
<gene>
    <name evidence="1" type="ORF">A2415_01060</name>
</gene>
<sequence>MDHVAILRKARISKNDNLLGDILIGKKKIESRWYVNKISPWNQLNVGDHVYFKESGCSVTAVAVVSDVLQFENLTKESIKEILQKYGSKIAPGTTDEKLQKWGDKLINKRYCILVFLENVQKLEPFEINKKGYGISSAWLCVGKIESVRISSTSPQTTS</sequence>
<evidence type="ECO:0000313" key="1">
    <source>
        <dbReference type="EMBL" id="OGC70242.1"/>
    </source>
</evidence>
<protein>
    <recommendedName>
        <fullName evidence="3">ASCH domain-containing protein</fullName>
    </recommendedName>
</protein>
<proteinExistence type="predicted"/>
<dbReference type="Gene3D" id="2.30.130.30">
    <property type="entry name" value="Hypothetical protein"/>
    <property type="match status" value="1"/>
</dbReference>
<comment type="caution">
    <text evidence="1">The sequence shown here is derived from an EMBL/GenBank/DDBJ whole genome shotgun (WGS) entry which is preliminary data.</text>
</comment>
<dbReference type="EMBL" id="MEWA01000009">
    <property type="protein sequence ID" value="OGC70242.1"/>
    <property type="molecule type" value="Genomic_DNA"/>
</dbReference>
<dbReference type="SUPFAM" id="SSF88697">
    <property type="entry name" value="PUA domain-like"/>
    <property type="match status" value="1"/>
</dbReference>
<dbReference type="Proteomes" id="UP000179113">
    <property type="component" value="Unassembled WGS sequence"/>
</dbReference>
<organism evidence="1 2">
    <name type="scientific">candidate division WWE3 bacterium RIFOXYC1_FULL_39_7</name>
    <dbReference type="NCBI Taxonomy" id="1802643"/>
    <lineage>
        <taxon>Bacteria</taxon>
        <taxon>Katanobacteria</taxon>
    </lineage>
</organism>
<name>A0A1F4WLF2_UNCKA</name>
<dbReference type="AlphaFoldDB" id="A0A1F4WLF2"/>
<evidence type="ECO:0008006" key="3">
    <source>
        <dbReference type="Google" id="ProtNLM"/>
    </source>
</evidence>
<reference evidence="1 2" key="1">
    <citation type="journal article" date="2016" name="Nat. Commun.">
        <title>Thousands of microbial genomes shed light on interconnected biogeochemical processes in an aquifer system.</title>
        <authorList>
            <person name="Anantharaman K."/>
            <person name="Brown C.T."/>
            <person name="Hug L.A."/>
            <person name="Sharon I."/>
            <person name="Castelle C.J."/>
            <person name="Probst A.J."/>
            <person name="Thomas B.C."/>
            <person name="Singh A."/>
            <person name="Wilkins M.J."/>
            <person name="Karaoz U."/>
            <person name="Brodie E.L."/>
            <person name="Williams K.H."/>
            <person name="Hubbard S.S."/>
            <person name="Banfield J.F."/>
        </authorList>
    </citation>
    <scope>NUCLEOTIDE SEQUENCE [LARGE SCALE GENOMIC DNA]</scope>
</reference>
<evidence type="ECO:0000313" key="2">
    <source>
        <dbReference type="Proteomes" id="UP000179113"/>
    </source>
</evidence>